<proteinExistence type="predicted"/>
<evidence type="ECO:0000313" key="2">
    <source>
        <dbReference type="EMBL" id="KAK9160771.1"/>
    </source>
</evidence>
<sequence length="135" mass="14616">MKCNDDSRAETEGSWSPSYEFTPESNIAKDSVAGKSTGNDAKDTRTSFPGGQSDLLLLLSFRNLVLVDIFEWHRESVAVANTFEMADQVIGFLSEVANCTLSSTTHTNQSKGGTTGTDAHEESTLIYRVGSQSDV</sequence>
<gene>
    <name evidence="2" type="ORF">Syun_007112</name>
</gene>
<organism evidence="2 3">
    <name type="scientific">Stephania yunnanensis</name>
    <dbReference type="NCBI Taxonomy" id="152371"/>
    <lineage>
        <taxon>Eukaryota</taxon>
        <taxon>Viridiplantae</taxon>
        <taxon>Streptophyta</taxon>
        <taxon>Embryophyta</taxon>
        <taxon>Tracheophyta</taxon>
        <taxon>Spermatophyta</taxon>
        <taxon>Magnoliopsida</taxon>
        <taxon>Ranunculales</taxon>
        <taxon>Menispermaceae</taxon>
        <taxon>Menispermoideae</taxon>
        <taxon>Cissampelideae</taxon>
        <taxon>Stephania</taxon>
    </lineage>
</organism>
<keyword evidence="3" id="KW-1185">Reference proteome</keyword>
<accession>A0AAP0KY76</accession>
<dbReference type="Proteomes" id="UP001420932">
    <property type="component" value="Unassembled WGS sequence"/>
</dbReference>
<evidence type="ECO:0000256" key="1">
    <source>
        <dbReference type="SAM" id="MobiDB-lite"/>
    </source>
</evidence>
<feature type="region of interest" description="Disordered" evidence="1">
    <location>
        <begin position="1"/>
        <end position="48"/>
    </location>
</feature>
<evidence type="ECO:0000313" key="3">
    <source>
        <dbReference type="Proteomes" id="UP001420932"/>
    </source>
</evidence>
<reference evidence="2 3" key="1">
    <citation type="submission" date="2024-01" db="EMBL/GenBank/DDBJ databases">
        <title>Genome assemblies of Stephania.</title>
        <authorList>
            <person name="Yang L."/>
        </authorList>
    </citation>
    <scope>NUCLEOTIDE SEQUENCE [LARGE SCALE GENOMIC DNA]</scope>
    <source>
        <strain evidence="2">YNDBR</strain>
        <tissue evidence="2">Leaf</tissue>
    </source>
</reference>
<feature type="compositionally biased region" description="Basic and acidic residues" evidence="1">
    <location>
        <begin position="1"/>
        <end position="11"/>
    </location>
</feature>
<comment type="caution">
    <text evidence="2">The sequence shown here is derived from an EMBL/GenBank/DDBJ whole genome shotgun (WGS) entry which is preliminary data.</text>
</comment>
<feature type="compositionally biased region" description="Polar residues" evidence="1">
    <location>
        <begin position="13"/>
        <end position="25"/>
    </location>
</feature>
<dbReference type="EMBL" id="JBBNAF010000003">
    <property type="protein sequence ID" value="KAK9160771.1"/>
    <property type="molecule type" value="Genomic_DNA"/>
</dbReference>
<dbReference type="AlphaFoldDB" id="A0AAP0KY76"/>
<name>A0AAP0KY76_9MAGN</name>
<protein>
    <submittedName>
        <fullName evidence="2">Uncharacterized protein</fullName>
    </submittedName>
</protein>